<evidence type="ECO:0000256" key="3">
    <source>
        <dbReference type="ARBA" id="ARBA00022692"/>
    </source>
</evidence>
<proteinExistence type="predicted"/>
<dbReference type="InterPro" id="IPR036259">
    <property type="entry name" value="MFS_trans_sf"/>
</dbReference>
<feature type="transmembrane region" description="Helical" evidence="6">
    <location>
        <begin position="161"/>
        <end position="182"/>
    </location>
</feature>
<evidence type="ECO:0000259" key="7">
    <source>
        <dbReference type="PROSITE" id="PS50850"/>
    </source>
</evidence>
<dbReference type="EMBL" id="CP047045">
    <property type="protein sequence ID" value="QGZ94921.1"/>
    <property type="molecule type" value="Genomic_DNA"/>
</dbReference>
<feature type="transmembrane region" description="Helical" evidence="6">
    <location>
        <begin position="226"/>
        <end position="250"/>
    </location>
</feature>
<feature type="transmembrane region" description="Helical" evidence="6">
    <location>
        <begin position="320"/>
        <end position="342"/>
    </location>
</feature>
<sequence>MKYRSYMLALLTVLTAVNSMDRTALVLVLQEIKVDLNISDTQIGLLSGLVFALVYSIAGVFVGRWADRGDRPRIVSLTTIIWSIGVASSAFVTSFLPLLMLRGAAAIGDAGLNPPAHSLIADHYDRTERARAVGVYMSGNAVCLVAGSILCGWLAQFFGWRLMFVILAAPGIALAALAWLSLREPRRIREQGPSTASLEEQQETEIATASWLSVLTTLWRVKTYRYLALTATTASFFGSAIGGWMPTYFIRRYEWSVGETGTWFGMASLGFLLGTYLGGELASRYATNRETLQLRAAAVCIAFGSVLTTSILFIPRTDIILAAMVLNSFVFSLQSAPTMSIMHGLVAPRQRARAIAALYVLLSIVGGGLGPLATGALSDALHGVAGEGSLQLALMLLAPGSFAAAVLAWNASTTASADLDQRAAEHRQHSILNAAREATP</sequence>
<evidence type="ECO:0000313" key="9">
    <source>
        <dbReference type="Proteomes" id="UP000431269"/>
    </source>
</evidence>
<dbReference type="GO" id="GO:0016020">
    <property type="term" value="C:membrane"/>
    <property type="evidence" value="ECO:0007669"/>
    <property type="project" value="UniProtKB-SubCell"/>
</dbReference>
<evidence type="ECO:0000256" key="4">
    <source>
        <dbReference type="ARBA" id="ARBA00022989"/>
    </source>
</evidence>
<dbReference type="InterPro" id="IPR044770">
    <property type="entry name" value="MFS_spinster-like"/>
</dbReference>
<feature type="domain" description="Major facilitator superfamily (MFS) profile" evidence="7">
    <location>
        <begin position="7"/>
        <end position="416"/>
    </location>
</feature>
<evidence type="ECO:0000256" key="5">
    <source>
        <dbReference type="ARBA" id="ARBA00023136"/>
    </source>
</evidence>
<keyword evidence="2" id="KW-0813">Transport</keyword>
<dbReference type="InterPro" id="IPR011701">
    <property type="entry name" value="MFS"/>
</dbReference>
<evidence type="ECO:0000256" key="6">
    <source>
        <dbReference type="SAM" id="Phobius"/>
    </source>
</evidence>
<dbReference type="Proteomes" id="UP000431269">
    <property type="component" value="Chromosome"/>
</dbReference>
<evidence type="ECO:0000313" key="8">
    <source>
        <dbReference type="EMBL" id="QGZ94921.1"/>
    </source>
</evidence>
<feature type="transmembrane region" description="Helical" evidence="6">
    <location>
        <begin position="389"/>
        <end position="409"/>
    </location>
</feature>
<dbReference type="SUPFAM" id="SSF103473">
    <property type="entry name" value="MFS general substrate transporter"/>
    <property type="match status" value="1"/>
</dbReference>
<feature type="transmembrane region" description="Helical" evidence="6">
    <location>
        <begin position="43"/>
        <end position="62"/>
    </location>
</feature>
<organism evidence="8 9">
    <name type="scientific">Terricaulis silvestris</name>
    <dbReference type="NCBI Taxonomy" id="2686094"/>
    <lineage>
        <taxon>Bacteria</taxon>
        <taxon>Pseudomonadati</taxon>
        <taxon>Pseudomonadota</taxon>
        <taxon>Alphaproteobacteria</taxon>
        <taxon>Caulobacterales</taxon>
        <taxon>Caulobacteraceae</taxon>
        <taxon>Terricaulis</taxon>
    </lineage>
</organism>
<dbReference type="Gene3D" id="1.20.1250.20">
    <property type="entry name" value="MFS general substrate transporter like domains"/>
    <property type="match status" value="1"/>
</dbReference>
<name>A0A6I6MLN5_9CAUL</name>
<feature type="transmembrane region" description="Helical" evidence="6">
    <location>
        <begin position="133"/>
        <end position="155"/>
    </location>
</feature>
<reference evidence="9" key="1">
    <citation type="submission" date="2019-12" db="EMBL/GenBank/DDBJ databases">
        <title>Complete genome of Terracaulis silvestris 0127_4.</title>
        <authorList>
            <person name="Vieira S."/>
            <person name="Riedel T."/>
            <person name="Sproer C."/>
            <person name="Pascual J."/>
            <person name="Boedeker C."/>
            <person name="Overmann J."/>
        </authorList>
    </citation>
    <scope>NUCLEOTIDE SEQUENCE [LARGE SCALE GENOMIC DNA]</scope>
    <source>
        <strain evidence="9">0127_4</strain>
    </source>
</reference>
<feature type="transmembrane region" description="Helical" evidence="6">
    <location>
        <begin position="294"/>
        <end position="314"/>
    </location>
</feature>
<dbReference type="GO" id="GO:0022857">
    <property type="term" value="F:transmembrane transporter activity"/>
    <property type="evidence" value="ECO:0007669"/>
    <property type="project" value="InterPro"/>
</dbReference>
<keyword evidence="4 6" id="KW-1133">Transmembrane helix</keyword>
<accession>A0A6I6MLN5</accession>
<keyword evidence="3 6" id="KW-0812">Transmembrane</keyword>
<keyword evidence="5 6" id="KW-0472">Membrane</keyword>
<dbReference type="InterPro" id="IPR020846">
    <property type="entry name" value="MFS_dom"/>
</dbReference>
<evidence type="ECO:0000256" key="2">
    <source>
        <dbReference type="ARBA" id="ARBA00022448"/>
    </source>
</evidence>
<dbReference type="PANTHER" id="PTHR23505:SF79">
    <property type="entry name" value="PROTEIN SPINSTER"/>
    <property type="match status" value="1"/>
</dbReference>
<dbReference type="AlphaFoldDB" id="A0A6I6MLN5"/>
<gene>
    <name evidence="8" type="primary">yjjL_3</name>
    <name evidence="8" type="ORF">DSM104635_01756</name>
</gene>
<dbReference type="PROSITE" id="PS50850">
    <property type="entry name" value="MFS"/>
    <property type="match status" value="1"/>
</dbReference>
<feature type="transmembrane region" description="Helical" evidence="6">
    <location>
        <begin position="262"/>
        <end position="282"/>
    </location>
</feature>
<feature type="transmembrane region" description="Helical" evidence="6">
    <location>
        <begin position="354"/>
        <end position="377"/>
    </location>
</feature>
<comment type="subcellular location">
    <subcellularLocation>
        <location evidence="1">Membrane</location>
        <topology evidence="1">Multi-pass membrane protein</topology>
    </subcellularLocation>
</comment>
<feature type="transmembrane region" description="Helical" evidence="6">
    <location>
        <begin position="74"/>
        <end position="93"/>
    </location>
</feature>
<dbReference type="Pfam" id="PF07690">
    <property type="entry name" value="MFS_1"/>
    <property type="match status" value="1"/>
</dbReference>
<evidence type="ECO:0000256" key="1">
    <source>
        <dbReference type="ARBA" id="ARBA00004141"/>
    </source>
</evidence>
<keyword evidence="9" id="KW-1185">Reference proteome</keyword>
<dbReference type="KEGG" id="tsv:DSM104635_01756"/>
<dbReference type="PANTHER" id="PTHR23505">
    <property type="entry name" value="SPINSTER"/>
    <property type="match status" value="1"/>
</dbReference>
<protein>
    <submittedName>
        <fullName evidence="8">L-galactonate transporter</fullName>
    </submittedName>
</protein>